<dbReference type="GO" id="GO:0031640">
    <property type="term" value="P:killing of cells of another organism"/>
    <property type="evidence" value="ECO:0007669"/>
    <property type="project" value="UniProtKB-KW"/>
</dbReference>
<dbReference type="EMBL" id="WNLA01000015">
    <property type="protein sequence ID" value="MTW04401.1"/>
    <property type="molecule type" value="Genomic_DNA"/>
</dbReference>
<keyword evidence="3" id="KW-0326">Glycosidase</keyword>
<evidence type="ECO:0000313" key="5">
    <source>
        <dbReference type="Proteomes" id="UP000484015"/>
    </source>
</evidence>
<dbReference type="GO" id="GO:0016998">
    <property type="term" value="P:cell wall macromolecule catabolic process"/>
    <property type="evidence" value="ECO:0007669"/>
    <property type="project" value="InterPro"/>
</dbReference>
<dbReference type="EC" id="3.2.1.17" evidence="3"/>
<evidence type="ECO:0000256" key="2">
    <source>
        <dbReference type="ARBA" id="ARBA00022638"/>
    </source>
</evidence>
<proteinExistence type="inferred from homology"/>
<keyword evidence="5" id="KW-1185">Reference proteome</keyword>
<sequence>MATNIRNSNADLSLSAAARQRLRNRETVRGYYNDMGGNRGNCTYGIGILVHRGPCTEEELQRPLSVTQIETSFSAALRDAKSAVRRSVTHQSLTQEQFDGLVSYVYNTGANGATRTLQLIDRGRLGEAADVMLRNIRTTIGGRRVSAHGLIARRREESAPFLDARQE</sequence>
<dbReference type="InterPro" id="IPR002196">
    <property type="entry name" value="Glyco_hydro_24"/>
</dbReference>
<dbReference type="InterPro" id="IPR023346">
    <property type="entry name" value="Lysozyme-like_dom_sf"/>
</dbReference>
<comment type="caution">
    <text evidence="4">The sequence shown here is derived from an EMBL/GenBank/DDBJ whole genome shotgun (WGS) entry which is preliminary data.</text>
</comment>
<evidence type="ECO:0000313" key="4">
    <source>
        <dbReference type="EMBL" id="MTW04401.1"/>
    </source>
</evidence>
<dbReference type="InterPro" id="IPR023347">
    <property type="entry name" value="Lysozyme_dom_sf"/>
</dbReference>
<evidence type="ECO:0000256" key="1">
    <source>
        <dbReference type="ARBA" id="ARBA00022529"/>
    </source>
</evidence>
<dbReference type="OrthoDB" id="9005733at2"/>
<dbReference type="InterPro" id="IPR051018">
    <property type="entry name" value="Bacteriophage_GH24"/>
</dbReference>
<dbReference type="GO" id="GO:0003796">
    <property type="term" value="F:lysozyme activity"/>
    <property type="evidence" value="ECO:0007669"/>
    <property type="project" value="UniProtKB-EC"/>
</dbReference>
<keyword evidence="3 4" id="KW-0378">Hydrolase</keyword>
<evidence type="ECO:0000256" key="3">
    <source>
        <dbReference type="RuleBase" id="RU003788"/>
    </source>
</evidence>
<dbReference type="PANTHER" id="PTHR38107:SF3">
    <property type="entry name" value="LYSOZYME RRRD-RELATED"/>
    <property type="match status" value="1"/>
</dbReference>
<dbReference type="PANTHER" id="PTHR38107">
    <property type="match status" value="1"/>
</dbReference>
<reference evidence="4 5" key="1">
    <citation type="submission" date="2019-11" db="EMBL/GenBank/DDBJ databases">
        <title>Type strains purchased from KCTC, JCM and DSMZ.</title>
        <authorList>
            <person name="Lu H."/>
        </authorList>
    </citation>
    <scope>NUCLEOTIDE SEQUENCE [LARGE SCALE GENOMIC DNA]</scope>
    <source>
        <strain evidence="4 5">KCTC 42409</strain>
    </source>
</reference>
<keyword evidence="1 3" id="KW-0929">Antimicrobial</keyword>
<accession>A0A6L6Q569</accession>
<organism evidence="4 5">
    <name type="scientific">Pseudoduganella ginsengisoli</name>
    <dbReference type="NCBI Taxonomy" id="1462440"/>
    <lineage>
        <taxon>Bacteria</taxon>
        <taxon>Pseudomonadati</taxon>
        <taxon>Pseudomonadota</taxon>
        <taxon>Betaproteobacteria</taxon>
        <taxon>Burkholderiales</taxon>
        <taxon>Oxalobacteraceae</taxon>
        <taxon>Telluria group</taxon>
        <taxon>Pseudoduganella</taxon>
    </lineage>
</organism>
<dbReference type="GO" id="GO:0009253">
    <property type="term" value="P:peptidoglycan catabolic process"/>
    <property type="evidence" value="ECO:0007669"/>
    <property type="project" value="InterPro"/>
</dbReference>
<keyword evidence="2 3" id="KW-0081">Bacteriolytic enzyme</keyword>
<dbReference type="GO" id="GO:0042742">
    <property type="term" value="P:defense response to bacterium"/>
    <property type="evidence" value="ECO:0007669"/>
    <property type="project" value="UniProtKB-KW"/>
</dbReference>
<dbReference type="AlphaFoldDB" id="A0A6L6Q569"/>
<dbReference type="RefSeq" id="WP_155440754.1">
    <property type="nucleotide sequence ID" value="NZ_WNLA01000015.1"/>
</dbReference>
<dbReference type="Pfam" id="PF00959">
    <property type="entry name" value="Phage_lysozyme"/>
    <property type="match status" value="1"/>
</dbReference>
<dbReference type="Proteomes" id="UP000484015">
    <property type="component" value="Unassembled WGS sequence"/>
</dbReference>
<comment type="similarity">
    <text evidence="3">Belongs to the glycosyl hydrolase 24 family.</text>
</comment>
<dbReference type="SUPFAM" id="SSF53955">
    <property type="entry name" value="Lysozyme-like"/>
    <property type="match status" value="1"/>
</dbReference>
<gene>
    <name evidence="4" type="ORF">GM668_20185</name>
</gene>
<comment type="catalytic activity">
    <reaction evidence="3">
        <text>Hydrolysis of (1-&gt;4)-beta-linkages between N-acetylmuramic acid and N-acetyl-D-glucosamine residues in a peptidoglycan and between N-acetyl-D-glucosamine residues in chitodextrins.</text>
        <dbReference type="EC" id="3.2.1.17"/>
    </reaction>
</comment>
<name>A0A6L6Q569_9BURK</name>
<dbReference type="Gene3D" id="1.10.530.40">
    <property type="match status" value="1"/>
</dbReference>
<protein>
    <recommendedName>
        <fullName evidence="3">Lysozyme</fullName>
        <ecNumber evidence="3">3.2.1.17</ecNumber>
    </recommendedName>
</protein>